<dbReference type="InterPro" id="IPR000169">
    <property type="entry name" value="Pept_cys_AS"/>
</dbReference>
<feature type="signal peptide" evidence="4">
    <location>
        <begin position="1"/>
        <end position="24"/>
    </location>
</feature>
<dbReference type="Proteomes" id="UP000435112">
    <property type="component" value="Unassembled WGS sequence"/>
</dbReference>
<dbReference type="PROSITE" id="PS00139">
    <property type="entry name" value="THIOL_PROTEASE_CYS"/>
    <property type="match status" value="1"/>
</dbReference>
<proteinExistence type="inferred from homology"/>
<evidence type="ECO:0000256" key="4">
    <source>
        <dbReference type="SAM" id="SignalP"/>
    </source>
</evidence>
<feature type="compositionally biased region" description="Polar residues" evidence="3">
    <location>
        <begin position="509"/>
        <end position="528"/>
    </location>
</feature>
<feature type="compositionally biased region" description="Polar residues" evidence="3">
    <location>
        <begin position="537"/>
        <end position="553"/>
    </location>
</feature>
<dbReference type="PANTHER" id="PTHR12411">
    <property type="entry name" value="CYSTEINE PROTEASE FAMILY C1-RELATED"/>
    <property type="match status" value="1"/>
</dbReference>
<name>A0A6A3NTD1_9STRA</name>
<feature type="region of interest" description="Disordered" evidence="3">
    <location>
        <begin position="509"/>
        <end position="609"/>
    </location>
</feature>
<dbReference type="EMBL" id="QXFU01000020">
    <property type="protein sequence ID" value="KAE9047830.1"/>
    <property type="molecule type" value="Genomic_DNA"/>
</dbReference>
<protein>
    <recommendedName>
        <fullName evidence="5">Peptidase C1A papain C-terminal domain-containing protein</fullName>
    </recommendedName>
</protein>
<dbReference type="AlphaFoldDB" id="A0A6A3NTD1"/>
<feature type="region of interest" description="Disordered" evidence="3">
    <location>
        <begin position="92"/>
        <end position="122"/>
    </location>
</feature>
<dbReference type="PRINTS" id="PR00705">
    <property type="entry name" value="PAPAIN"/>
</dbReference>
<dbReference type="InterPro" id="IPR000668">
    <property type="entry name" value="Peptidase_C1A_C"/>
</dbReference>
<dbReference type="InterPro" id="IPR038765">
    <property type="entry name" value="Papain-like_cys_pep_sf"/>
</dbReference>
<accession>A0A6A3NTD1</accession>
<evidence type="ECO:0000256" key="2">
    <source>
        <dbReference type="ARBA" id="ARBA00023145"/>
    </source>
</evidence>
<comment type="similarity">
    <text evidence="1">Belongs to the peptidase C1 family.</text>
</comment>
<evidence type="ECO:0000259" key="5">
    <source>
        <dbReference type="SMART" id="SM00645"/>
    </source>
</evidence>
<feature type="region of interest" description="Disordered" evidence="3">
    <location>
        <begin position="197"/>
        <end position="223"/>
    </location>
</feature>
<feature type="compositionally biased region" description="Low complexity" evidence="3">
    <location>
        <begin position="203"/>
        <end position="212"/>
    </location>
</feature>
<feature type="chain" id="PRO_5025552278" description="Peptidase C1A papain C-terminal domain-containing protein" evidence="4">
    <location>
        <begin position="25"/>
        <end position="609"/>
    </location>
</feature>
<dbReference type="CDD" id="cd02248">
    <property type="entry name" value="Peptidase_C1A"/>
    <property type="match status" value="1"/>
</dbReference>
<dbReference type="OrthoDB" id="190265at2759"/>
<sequence length="609" mass="62399">MLPVSMLSLGVLALSAQFLSPVTSQSGDAHQIYTEWKQSSYYSQAVQVVNTVGGTAAGSFTSATSSAKNGVSSSDSDSSAVGVSVGSLESNETITFPPSTDSAGSSATITASSSSGSSTVVTTITETEEQQRFDQALTVITELQWLHPHANFSINTPFVLLTSDEFLAYVNRYAIDPASNPVKAGSTATSSAAGMFTSDAENSSSTVTSSASGNIRTSSAASGETVDWQEAGCVTAVKDQGECGACWAFSATAAMESGYCVATGGSLPNLSDQQLISCDGEDGNSGCGGGYAAYTMDWVANERSGKMCTLDSYPFASDDGNVPSCSMSSCTEFEFGVAGYDSVREDPGAIEDAVRKQPVSIFLYSGSTAFQYYSSGVLTGENCDKTGSHSALAVGFGETDDNVLYWRIKNQWGTAWGEDGYVRVQRRYSGDSDGACGVEMYATWPTFDVSATGSSTSGSATSAPSVTTSAPSVTSAPSATTATPTSTPSSTSAASTAVPLATKVTAVTDTPSATETVQNTVDQSVPVASSSSGSDSTIQNETVDQVSATSGSTRLYEAVTPEPDSVDDAANSLTTTPSTTEPSTTQSASVAGDASYASTPSMDKRDCAM</sequence>
<dbReference type="Pfam" id="PF00112">
    <property type="entry name" value="Peptidase_C1"/>
    <property type="match status" value="1"/>
</dbReference>
<feature type="domain" description="Peptidase C1A papain C-terminal" evidence="5">
    <location>
        <begin position="222"/>
        <end position="446"/>
    </location>
</feature>
<organism evidence="6 7">
    <name type="scientific">Phytophthora rubi</name>
    <dbReference type="NCBI Taxonomy" id="129364"/>
    <lineage>
        <taxon>Eukaryota</taxon>
        <taxon>Sar</taxon>
        <taxon>Stramenopiles</taxon>
        <taxon>Oomycota</taxon>
        <taxon>Peronosporomycetes</taxon>
        <taxon>Peronosporales</taxon>
        <taxon>Peronosporaceae</taxon>
        <taxon>Phytophthora</taxon>
    </lineage>
</organism>
<dbReference type="SMART" id="SM00645">
    <property type="entry name" value="Pept_C1"/>
    <property type="match status" value="1"/>
</dbReference>
<dbReference type="InterPro" id="IPR013128">
    <property type="entry name" value="Peptidase_C1A"/>
</dbReference>
<evidence type="ECO:0000256" key="1">
    <source>
        <dbReference type="ARBA" id="ARBA00008455"/>
    </source>
</evidence>
<reference evidence="6 7" key="1">
    <citation type="submission" date="2018-09" db="EMBL/GenBank/DDBJ databases">
        <title>Genomic investigation of the strawberry pathogen Phytophthora fragariae indicates pathogenicity is determined by transcriptional variation in three key races.</title>
        <authorList>
            <person name="Adams T.M."/>
            <person name="Armitage A.D."/>
            <person name="Sobczyk M.K."/>
            <person name="Bates H.J."/>
            <person name="Dunwell J.M."/>
            <person name="Nellist C.F."/>
            <person name="Harrison R.J."/>
        </authorList>
    </citation>
    <scope>NUCLEOTIDE SEQUENCE [LARGE SCALE GENOMIC DNA]</scope>
    <source>
        <strain evidence="6 7">SCRP324</strain>
    </source>
</reference>
<feature type="compositionally biased region" description="Low complexity" evidence="3">
    <location>
        <begin position="572"/>
        <end position="589"/>
    </location>
</feature>
<feature type="compositionally biased region" description="Polar residues" evidence="3">
    <location>
        <begin position="213"/>
        <end position="222"/>
    </location>
</feature>
<dbReference type="GO" id="GO:0008234">
    <property type="term" value="F:cysteine-type peptidase activity"/>
    <property type="evidence" value="ECO:0007669"/>
    <property type="project" value="InterPro"/>
</dbReference>
<evidence type="ECO:0000256" key="3">
    <source>
        <dbReference type="SAM" id="MobiDB-lite"/>
    </source>
</evidence>
<gene>
    <name evidence="6" type="ORF">PR002_g790</name>
</gene>
<evidence type="ECO:0000313" key="7">
    <source>
        <dbReference type="Proteomes" id="UP000435112"/>
    </source>
</evidence>
<dbReference type="Gene3D" id="3.90.70.10">
    <property type="entry name" value="Cysteine proteinases"/>
    <property type="match status" value="1"/>
</dbReference>
<feature type="compositionally biased region" description="Low complexity" evidence="3">
    <location>
        <begin position="99"/>
        <end position="122"/>
    </location>
</feature>
<comment type="caution">
    <text evidence="6">The sequence shown here is derived from an EMBL/GenBank/DDBJ whole genome shotgun (WGS) entry which is preliminary data.</text>
</comment>
<evidence type="ECO:0000313" key="6">
    <source>
        <dbReference type="EMBL" id="KAE9047830.1"/>
    </source>
</evidence>
<dbReference type="SUPFAM" id="SSF54001">
    <property type="entry name" value="Cysteine proteinases"/>
    <property type="match status" value="1"/>
</dbReference>
<dbReference type="GO" id="GO:0006508">
    <property type="term" value="P:proteolysis"/>
    <property type="evidence" value="ECO:0007669"/>
    <property type="project" value="InterPro"/>
</dbReference>
<feature type="region of interest" description="Disordered" evidence="3">
    <location>
        <begin position="452"/>
        <end position="497"/>
    </location>
</feature>
<keyword evidence="4" id="KW-0732">Signal</keyword>
<dbReference type="InterPro" id="IPR039417">
    <property type="entry name" value="Peptidase_C1A_papain-like"/>
</dbReference>
<keyword evidence="2" id="KW-0865">Zymogen</keyword>